<keyword evidence="4" id="KW-1185">Reference proteome</keyword>
<feature type="chain" id="PRO_5022023528" evidence="1">
    <location>
        <begin position="21"/>
        <end position="283"/>
    </location>
</feature>
<dbReference type="EMBL" id="CP036268">
    <property type="protein sequence ID" value="QDT35879.1"/>
    <property type="molecule type" value="Genomic_DNA"/>
</dbReference>
<evidence type="ECO:0000313" key="3">
    <source>
        <dbReference type="EMBL" id="QDT35879.1"/>
    </source>
</evidence>
<evidence type="ECO:0000313" key="4">
    <source>
        <dbReference type="Proteomes" id="UP000317318"/>
    </source>
</evidence>
<dbReference type="RefSeq" id="WP_145362140.1">
    <property type="nucleotide sequence ID" value="NZ_CP036268.1"/>
</dbReference>
<evidence type="ECO:0000259" key="2">
    <source>
        <dbReference type="Pfam" id="PF00656"/>
    </source>
</evidence>
<dbReference type="GO" id="GO:0004197">
    <property type="term" value="F:cysteine-type endopeptidase activity"/>
    <property type="evidence" value="ECO:0007669"/>
    <property type="project" value="InterPro"/>
</dbReference>
<protein>
    <submittedName>
        <fullName evidence="3">Caspase domain protein</fullName>
    </submittedName>
</protein>
<organism evidence="3 4">
    <name type="scientific">Stratiformator vulcanicus</name>
    <dbReference type="NCBI Taxonomy" id="2527980"/>
    <lineage>
        <taxon>Bacteria</taxon>
        <taxon>Pseudomonadati</taxon>
        <taxon>Planctomycetota</taxon>
        <taxon>Planctomycetia</taxon>
        <taxon>Planctomycetales</taxon>
        <taxon>Planctomycetaceae</taxon>
        <taxon>Stratiformator</taxon>
    </lineage>
</organism>
<sequence precursor="true">MKWLAIVLALVCAVPTIAQAEEGDLILVPLKDPTKSSELAVEMSISLLDREAWGQMPDSRVKVHHLPNRPLSVRHLLNSIEAIPADSDDAVLLLYAGHGYINQQRQPYIKLNGDGKPVLIKEILRRLKKTKARKTVALFECCQAIGNDSYWAPAPNSPREPSKLFKALFFDQPADIPVCIISSSAGEYAIGAHLEPSFDDPNQLQVVNGGIFSYEMAGALHRHRNEALSWKEILAEVKTKTGQHYAKLKARRDVVLLSGNAINDLKQKSQTPQLYVPIELKRP</sequence>
<dbReference type="Proteomes" id="UP000317318">
    <property type="component" value="Chromosome"/>
</dbReference>
<reference evidence="3 4" key="1">
    <citation type="submission" date="2019-02" db="EMBL/GenBank/DDBJ databases">
        <title>Deep-cultivation of Planctomycetes and their phenomic and genomic characterization uncovers novel biology.</title>
        <authorList>
            <person name="Wiegand S."/>
            <person name="Jogler M."/>
            <person name="Boedeker C."/>
            <person name="Pinto D."/>
            <person name="Vollmers J."/>
            <person name="Rivas-Marin E."/>
            <person name="Kohn T."/>
            <person name="Peeters S.H."/>
            <person name="Heuer A."/>
            <person name="Rast P."/>
            <person name="Oberbeckmann S."/>
            <person name="Bunk B."/>
            <person name="Jeske O."/>
            <person name="Meyerdierks A."/>
            <person name="Storesund J.E."/>
            <person name="Kallscheuer N."/>
            <person name="Luecker S."/>
            <person name="Lage O.M."/>
            <person name="Pohl T."/>
            <person name="Merkel B.J."/>
            <person name="Hornburger P."/>
            <person name="Mueller R.-W."/>
            <person name="Bruemmer F."/>
            <person name="Labrenz M."/>
            <person name="Spormann A.M."/>
            <person name="Op den Camp H."/>
            <person name="Overmann J."/>
            <person name="Amann R."/>
            <person name="Jetten M.S.M."/>
            <person name="Mascher T."/>
            <person name="Medema M.H."/>
            <person name="Devos D.P."/>
            <person name="Kaster A.-K."/>
            <person name="Ovreas L."/>
            <person name="Rohde M."/>
            <person name="Galperin M.Y."/>
            <person name="Jogler C."/>
        </authorList>
    </citation>
    <scope>NUCLEOTIDE SEQUENCE [LARGE SCALE GENOMIC DNA]</scope>
    <source>
        <strain evidence="3 4">Pan189</strain>
    </source>
</reference>
<dbReference type="GO" id="GO:0006508">
    <property type="term" value="P:proteolysis"/>
    <property type="evidence" value="ECO:0007669"/>
    <property type="project" value="InterPro"/>
</dbReference>
<feature type="signal peptide" evidence="1">
    <location>
        <begin position="1"/>
        <end position="20"/>
    </location>
</feature>
<dbReference type="InterPro" id="IPR011600">
    <property type="entry name" value="Pept_C14_caspase"/>
</dbReference>
<keyword evidence="1" id="KW-0732">Signal</keyword>
<name>A0A517QW40_9PLAN</name>
<gene>
    <name evidence="3" type="ORF">Pan189_02320</name>
</gene>
<dbReference type="Pfam" id="PF00656">
    <property type="entry name" value="Peptidase_C14"/>
    <property type="match status" value="1"/>
</dbReference>
<proteinExistence type="predicted"/>
<dbReference type="KEGG" id="svp:Pan189_02320"/>
<dbReference type="AlphaFoldDB" id="A0A517QW40"/>
<evidence type="ECO:0000256" key="1">
    <source>
        <dbReference type="SAM" id="SignalP"/>
    </source>
</evidence>
<feature type="domain" description="Peptidase C14 caspase" evidence="2">
    <location>
        <begin position="81"/>
        <end position="275"/>
    </location>
</feature>
<accession>A0A517QW40</accession>